<evidence type="ECO:0000313" key="4">
    <source>
        <dbReference type="Proteomes" id="UP000255467"/>
    </source>
</evidence>
<organism evidence="3 4">
    <name type="scientific">Nocardia otitidiscaviarum</name>
    <dbReference type="NCBI Taxonomy" id="1823"/>
    <lineage>
        <taxon>Bacteria</taxon>
        <taxon>Bacillati</taxon>
        <taxon>Actinomycetota</taxon>
        <taxon>Actinomycetes</taxon>
        <taxon>Mycobacteriales</taxon>
        <taxon>Nocardiaceae</taxon>
        <taxon>Nocardia</taxon>
    </lineage>
</organism>
<dbReference type="STRING" id="1406858.GCA_000710895_01609"/>
<accession>A0A378Y8Q6</accession>
<dbReference type="SUPFAM" id="SSF53800">
    <property type="entry name" value="Chelatase"/>
    <property type="match status" value="1"/>
</dbReference>
<dbReference type="CDD" id="cd03414">
    <property type="entry name" value="CbiX_SirB_C"/>
    <property type="match status" value="1"/>
</dbReference>
<keyword evidence="4" id="KW-1185">Reference proteome</keyword>
<dbReference type="Proteomes" id="UP000255467">
    <property type="component" value="Unassembled WGS sequence"/>
</dbReference>
<dbReference type="PANTHER" id="PTHR33542">
    <property type="entry name" value="SIROHYDROCHLORIN FERROCHELATASE, CHLOROPLASTIC"/>
    <property type="match status" value="1"/>
</dbReference>
<sequence>MNTPALVLVAHGTRSTKGVQMIASLAEAVARELGAPPETGAGAVFGAAPAPLTETTAAAARSTHPARVTAPGVGTVQRGVAVPGGSVVRGASAHDPDTCGRAAFGAVVGDPVVGDSVIGGAAVGDGADGDRTGYLDFDRVGHGVGPVAAMAHDSTVPDVVRGAAPTGASAASRAGGAPSCGCGARSAAPVRFGVEAPRVRTAFVDVLGPSPAEVLRDLDSVPAVVVPAFLASGYHVYQDVPREVAASAHDAVAVTHAMGPDPALAAIMRMRLRAAGWRPGDAVVFAAAGSSDARARQDVRRAAGLLAEQIGSPVRTAYIATGAPRVPEVVAQVRESGARRVFIASYLLAHGLFHQRLHECGADGVADPIGVHPAVVRLIADRYRAAARTLTAARVA</sequence>
<evidence type="ECO:0000256" key="2">
    <source>
        <dbReference type="ARBA" id="ARBA00023239"/>
    </source>
</evidence>
<evidence type="ECO:0000256" key="1">
    <source>
        <dbReference type="ARBA" id="ARBA00022723"/>
    </source>
</evidence>
<dbReference type="InterPro" id="IPR002762">
    <property type="entry name" value="CbiX-like"/>
</dbReference>
<dbReference type="InterPro" id="IPR050963">
    <property type="entry name" value="Sirohydro_Cobaltochel/CbiX"/>
</dbReference>
<gene>
    <name evidence="3" type="ORF">NCTC1934_00362</name>
</gene>
<protein>
    <submittedName>
        <fullName evidence="3">Sirohydrochlorin cobaltochelatase</fullName>
    </submittedName>
</protein>
<dbReference type="PANTHER" id="PTHR33542:SF5">
    <property type="entry name" value="FERROCHELATASE CHE1"/>
    <property type="match status" value="1"/>
</dbReference>
<dbReference type="GO" id="GO:0046872">
    <property type="term" value="F:metal ion binding"/>
    <property type="evidence" value="ECO:0007669"/>
    <property type="project" value="UniProtKB-KW"/>
</dbReference>
<dbReference type="GO" id="GO:0016829">
    <property type="term" value="F:lyase activity"/>
    <property type="evidence" value="ECO:0007669"/>
    <property type="project" value="UniProtKB-KW"/>
</dbReference>
<reference evidence="3 4" key="1">
    <citation type="submission" date="2018-06" db="EMBL/GenBank/DDBJ databases">
        <authorList>
            <consortium name="Pathogen Informatics"/>
            <person name="Doyle S."/>
        </authorList>
    </citation>
    <scope>NUCLEOTIDE SEQUENCE [LARGE SCALE GENOMIC DNA]</scope>
    <source>
        <strain evidence="3 4">NCTC1934</strain>
    </source>
</reference>
<name>A0A378Y8Q6_9NOCA</name>
<keyword evidence="2" id="KW-0456">Lyase</keyword>
<evidence type="ECO:0000313" key="3">
    <source>
        <dbReference type="EMBL" id="SUA72930.1"/>
    </source>
</evidence>
<dbReference type="Pfam" id="PF01903">
    <property type="entry name" value="CbiX"/>
    <property type="match status" value="2"/>
</dbReference>
<keyword evidence="1" id="KW-0479">Metal-binding</keyword>
<dbReference type="Gene3D" id="3.40.50.1400">
    <property type="match status" value="2"/>
</dbReference>
<dbReference type="AlphaFoldDB" id="A0A378Y8Q6"/>
<dbReference type="EMBL" id="UGRY01000002">
    <property type="protein sequence ID" value="SUA72930.1"/>
    <property type="molecule type" value="Genomic_DNA"/>
</dbReference>
<proteinExistence type="predicted"/>